<dbReference type="EMBL" id="FODD01000009">
    <property type="protein sequence ID" value="SEN73775.1"/>
    <property type="molecule type" value="Genomic_DNA"/>
</dbReference>
<dbReference type="SUPFAM" id="SSF51430">
    <property type="entry name" value="NAD(P)-linked oxidoreductase"/>
    <property type="match status" value="1"/>
</dbReference>
<name>A0A1H8J070_9ACTN</name>
<dbReference type="InterPro" id="IPR036812">
    <property type="entry name" value="NAD(P)_OxRdtase_dom_sf"/>
</dbReference>
<dbReference type="InterPro" id="IPR023210">
    <property type="entry name" value="NADP_OxRdtase_dom"/>
</dbReference>
<evidence type="ECO:0000259" key="1">
    <source>
        <dbReference type="Pfam" id="PF00248"/>
    </source>
</evidence>
<gene>
    <name evidence="2" type="ORF">SAMN05216267_100966</name>
</gene>
<accession>A0A1H8J070</accession>
<dbReference type="Proteomes" id="UP000181951">
    <property type="component" value="Unassembled WGS sequence"/>
</dbReference>
<dbReference type="AlphaFoldDB" id="A0A1H8J070"/>
<keyword evidence="3" id="KW-1185">Reference proteome</keyword>
<sequence>MGRAEEFDRLAAAHDVTPAGLARAWLVNHPLVAAPIIGVSKEPQWQGVHEAVRFGWTSDISARLDELFPAA</sequence>
<evidence type="ECO:0000313" key="3">
    <source>
        <dbReference type="Proteomes" id="UP000181951"/>
    </source>
</evidence>
<dbReference type="OrthoDB" id="9768793at2"/>
<dbReference type="Pfam" id="PF00248">
    <property type="entry name" value="Aldo_ket_red"/>
    <property type="match status" value="1"/>
</dbReference>
<dbReference type="STRING" id="310780.SAMN05216267_100966"/>
<protein>
    <submittedName>
        <fullName evidence="2">Aldo/keto reductase family protein</fullName>
    </submittedName>
</protein>
<dbReference type="RefSeq" id="WP_069461979.1">
    <property type="nucleotide sequence ID" value="NZ_FODD01000009.1"/>
</dbReference>
<evidence type="ECO:0000313" key="2">
    <source>
        <dbReference type="EMBL" id="SEN73775.1"/>
    </source>
</evidence>
<reference evidence="2 3" key="1">
    <citation type="submission" date="2016-10" db="EMBL/GenBank/DDBJ databases">
        <authorList>
            <person name="de Groot N.N."/>
        </authorList>
    </citation>
    <scope>NUCLEOTIDE SEQUENCE [LARGE SCALE GENOMIC DNA]</scope>
    <source>
        <strain evidence="2 3">CGMCC 4.2026</strain>
    </source>
</reference>
<dbReference type="Gene3D" id="3.20.20.100">
    <property type="entry name" value="NADP-dependent oxidoreductase domain"/>
    <property type="match status" value="1"/>
</dbReference>
<proteinExistence type="predicted"/>
<organism evidence="2 3">
    <name type="scientific">Actinacidiphila rubida</name>
    <dbReference type="NCBI Taxonomy" id="310780"/>
    <lineage>
        <taxon>Bacteria</taxon>
        <taxon>Bacillati</taxon>
        <taxon>Actinomycetota</taxon>
        <taxon>Actinomycetes</taxon>
        <taxon>Kitasatosporales</taxon>
        <taxon>Streptomycetaceae</taxon>
        <taxon>Actinacidiphila</taxon>
    </lineage>
</organism>
<feature type="domain" description="NADP-dependent oxidoreductase" evidence="1">
    <location>
        <begin position="4"/>
        <end position="67"/>
    </location>
</feature>